<dbReference type="GO" id="GO:0000981">
    <property type="term" value="F:DNA-binding transcription factor activity, RNA polymerase II-specific"/>
    <property type="evidence" value="ECO:0007669"/>
    <property type="project" value="InterPro"/>
</dbReference>
<dbReference type="PANTHER" id="PTHR47424:SF3">
    <property type="entry name" value="REGULATORY PROTEIN GAL4"/>
    <property type="match status" value="1"/>
</dbReference>
<dbReference type="Pfam" id="PF00172">
    <property type="entry name" value="Zn_clus"/>
    <property type="match status" value="1"/>
</dbReference>
<dbReference type="CDD" id="cd00067">
    <property type="entry name" value="GAL4"/>
    <property type="match status" value="1"/>
</dbReference>
<dbReference type="GeneID" id="81462843"/>
<dbReference type="OrthoDB" id="4366513at2759"/>
<evidence type="ECO:0000256" key="5">
    <source>
        <dbReference type="SAM" id="MobiDB-lite"/>
    </source>
</evidence>
<dbReference type="Gene3D" id="4.10.240.10">
    <property type="entry name" value="Zn(2)-C6 fungal-type DNA-binding domain"/>
    <property type="match status" value="1"/>
</dbReference>
<dbReference type="PANTHER" id="PTHR47424">
    <property type="entry name" value="REGULATORY PROTEIN GAL4"/>
    <property type="match status" value="1"/>
</dbReference>
<protein>
    <submittedName>
        <fullName evidence="7">Transcriptional regulatory protein STB4</fullName>
    </submittedName>
</protein>
<dbReference type="EMBL" id="JAPZBT010000002">
    <property type="protein sequence ID" value="KAJ5373924.1"/>
    <property type="molecule type" value="Genomic_DNA"/>
</dbReference>
<dbReference type="RefSeq" id="XP_056579910.1">
    <property type="nucleotide sequence ID" value="XM_056723660.1"/>
</dbReference>
<feature type="compositionally biased region" description="Basic residues" evidence="5">
    <location>
        <begin position="53"/>
        <end position="62"/>
    </location>
</feature>
<dbReference type="GO" id="GO:0000435">
    <property type="term" value="P:positive regulation of transcription from RNA polymerase II promoter by galactose"/>
    <property type="evidence" value="ECO:0007669"/>
    <property type="project" value="TreeGrafter"/>
</dbReference>
<accession>A0A9W9SB51</accession>
<evidence type="ECO:0000313" key="7">
    <source>
        <dbReference type="EMBL" id="KAJ5373924.1"/>
    </source>
</evidence>
<keyword evidence="2" id="KW-0238">DNA-binding</keyword>
<evidence type="ECO:0000256" key="3">
    <source>
        <dbReference type="ARBA" id="ARBA00023163"/>
    </source>
</evidence>
<evidence type="ECO:0000313" key="8">
    <source>
        <dbReference type="Proteomes" id="UP001147752"/>
    </source>
</evidence>
<feature type="region of interest" description="Disordered" evidence="5">
    <location>
        <begin position="47"/>
        <end position="66"/>
    </location>
</feature>
<dbReference type="GO" id="GO:0008270">
    <property type="term" value="F:zinc ion binding"/>
    <property type="evidence" value="ECO:0007669"/>
    <property type="project" value="InterPro"/>
</dbReference>
<feature type="compositionally biased region" description="Polar residues" evidence="5">
    <location>
        <begin position="79"/>
        <end position="90"/>
    </location>
</feature>
<dbReference type="Proteomes" id="UP001147752">
    <property type="component" value="Unassembled WGS sequence"/>
</dbReference>
<reference evidence="7" key="2">
    <citation type="journal article" date="2023" name="IMA Fungus">
        <title>Comparative genomic study of the Penicillium genus elucidates a diverse pangenome and 15 lateral gene transfer events.</title>
        <authorList>
            <person name="Petersen C."/>
            <person name="Sorensen T."/>
            <person name="Nielsen M.R."/>
            <person name="Sondergaard T.E."/>
            <person name="Sorensen J.L."/>
            <person name="Fitzpatrick D.A."/>
            <person name="Frisvad J.C."/>
            <person name="Nielsen K.L."/>
        </authorList>
    </citation>
    <scope>NUCLEOTIDE SEQUENCE</scope>
    <source>
        <strain evidence="7">IBT 3081</strain>
    </source>
</reference>
<dbReference type="InterPro" id="IPR036864">
    <property type="entry name" value="Zn2-C6_fun-type_DNA-bd_sf"/>
</dbReference>
<dbReference type="GO" id="GO:0000978">
    <property type="term" value="F:RNA polymerase II cis-regulatory region sequence-specific DNA binding"/>
    <property type="evidence" value="ECO:0007669"/>
    <property type="project" value="TreeGrafter"/>
</dbReference>
<comment type="caution">
    <text evidence="7">The sequence shown here is derived from an EMBL/GenBank/DDBJ whole genome shotgun (WGS) entry which is preliminary data.</text>
</comment>
<feature type="domain" description="Zn(2)-C6 fungal-type" evidence="6">
    <location>
        <begin position="19"/>
        <end position="48"/>
    </location>
</feature>
<sequence length="212" mass="23516">MSQANSAIHGPYRRKVTLACDSCRKRRVKCSGSQPCTLCSESGRQCEFDSKNRGRRGPRPRRTVQPQRIVHQLAARIPSSRQVTVSSHPQTEVDLVWHPQNEMQDVEGTERCVTDDGDDEEEEEEEEDDDDDDHLSLDPSPANAGHRSHVPSHPYFLHSGKRATEIAAITGSNATSPIPGYHVSGLSAGGMRFEHAFHCAQSRTWSTRSGVC</sequence>
<dbReference type="AlphaFoldDB" id="A0A9W9SB51"/>
<feature type="region of interest" description="Disordered" evidence="5">
    <location>
        <begin position="79"/>
        <end position="156"/>
    </location>
</feature>
<organism evidence="7 8">
    <name type="scientific">Penicillium concentricum</name>
    <dbReference type="NCBI Taxonomy" id="293559"/>
    <lineage>
        <taxon>Eukaryota</taxon>
        <taxon>Fungi</taxon>
        <taxon>Dikarya</taxon>
        <taxon>Ascomycota</taxon>
        <taxon>Pezizomycotina</taxon>
        <taxon>Eurotiomycetes</taxon>
        <taxon>Eurotiomycetidae</taxon>
        <taxon>Eurotiales</taxon>
        <taxon>Aspergillaceae</taxon>
        <taxon>Penicillium</taxon>
    </lineage>
</organism>
<evidence type="ECO:0000256" key="2">
    <source>
        <dbReference type="ARBA" id="ARBA00023125"/>
    </source>
</evidence>
<keyword evidence="8" id="KW-1185">Reference proteome</keyword>
<proteinExistence type="predicted"/>
<name>A0A9W9SB51_9EURO</name>
<feature type="compositionally biased region" description="Acidic residues" evidence="5">
    <location>
        <begin position="115"/>
        <end position="133"/>
    </location>
</feature>
<keyword evidence="1" id="KW-0805">Transcription regulation</keyword>
<dbReference type="PROSITE" id="PS50048">
    <property type="entry name" value="ZN2_CY6_FUNGAL_2"/>
    <property type="match status" value="1"/>
</dbReference>
<dbReference type="SMART" id="SM00066">
    <property type="entry name" value="GAL4"/>
    <property type="match status" value="1"/>
</dbReference>
<reference evidence="7" key="1">
    <citation type="submission" date="2022-12" db="EMBL/GenBank/DDBJ databases">
        <authorList>
            <person name="Petersen C."/>
        </authorList>
    </citation>
    <scope>NUCLEOTIDE SEQUENCE</scope>
    <source>
        <strain evidence="7">IBT 3081</strain>
    </source>
</reference>
<gene>
    <name evidence="7" type="ORF">N7517_005930</name>
</gene>
<keyword evidence="4" id="KW-0539">Nucleus</keyword>
<dbReference type="PROSITE" id="PS00463">
    <property type="entry name" value="ZN2_CY6_FUNGAL_1"/>
    <property type="match status" value="1"/>
</dbReference>
<dbReference type="InterPro" id="IPR001138">
    <property type="entry name" value="Zn2Cys6_DnaBD"/>
</dbReference>
<evidence type="ECO:0000256" key="4">
    <source>
        <dbReference type="ARBA" id="ARBA00023242"/>
    </source>
</evidence>
<dbReference type="SUPFAM" id="SSF57701">
    <property type="entry name" value="Zn2/Cys6 DNA-binding domain"/>
    <property type="match status" value="1"/>
</dbReference>
<keyword evidence="3" id="KW-0804">Transcription</keyword>
<evidence type="ECO:0000256" key="1">
    <source>
        <dbReference type="ARBA" id="ARBA00023015"/>
    </source>
</evidence>
<evidence type="ECO:0000259" key="6">
    <source>
        <dbReference type="PROSITE" id="PS50048"/>
    </source>
</evidence>
<dbReference type="GO" id="GO:0005634">
    <property type="term" value="C:nucleus"/>
    <property type="evidence" value="ECO:0007669"/>
    <property type="project" value="TreeGrafter"/>
</dbReference>
<dbReference type="InterPro" id="IPR051127">
    <property type="entry name" value="Fungal_SecMet_Regulators"/>
</dbReference>